<name>A0A0D2AGX7_9PEZI</name>
<reference evidence="2 3" key="1">
    <citation type="submission" date="2015-01" db="EMBL/GenBank/DDBJ databases">
        <title>The Genome Sequence of Ochroconis gallopava CBS43764.</title>
        <authorList>
            <consortium name="The Broad Institute Genomics Platform"/>
            <person name="Cuomo C."/>
            <person name="de Hoog S."/>
            <person name="Gorbushina A."/>
            <person name="Stielow B."/>
            <person name="Teixiera M."/>
            <person name="Abouelleil A."/>
            <person name="Chapman S.B."/>
            <person name="Priest M."/>
            <person name="Young S.K."/>
            <person name="Wortman J."/>
            <person name="Nusbaum C."/>
            <person name="Birren B."/>
        </authorList>
    </citation>
    <scope>NUCLEOTIDE SEQUENCE [LARGE SCALE GENOMIC DNA]</scope>
    <source>
        <strain evidence="2 3">CBS 43764</strain>
    </source>
</reference>
<evidence type="ECO:0000313" key="3">
    <source>
        <dbReference type="Proteomes" id="UP000053259"/>
    </source>
</evidence>
<accession>A0A0D2AGX7</accession>
<dbReference type="HOGENOM" id="CLU_2575671_0_0_1"/>
<keyword evidence="1" id="KW-0472">Membrane</keyword>
<sequence>MTTTDNICNLESLLNKYETKVAKRCTASHRRKAEEIFGLRLMLALSVAGYMSGGYILLEGGRFMGVFINEGLWMPEDSCID</sequence>
<dbReference type="VEuPathDB" id="FungiDB:PV09_03031"/>
<dbReference type="InParanoid" id="A0A0D2AGX7"/>
<proteinExistence type="predicted"/>
<dbReference type="OrthoDB" id="2898618at2759"/>
<keyword evidence="3" id="KW-1185">Reference proteome</keyword>
<evidence type="ECO:0000313" key="2">
    <source>
        <dbReference type="EMBL" id="KIW05825.1"/>
    </source>
</evidence>
<protein>
    <submittedName>
        <fullName evidence="2">Uncharacterized protein</fullName>
    </submittedName>
</protein>
<dbReference type="Proteomes" id="UP000053259">
    <property type="component" value="Unassembled WGS sequence"/>
</dbReference>
<evidence type="ECO:0000256" key="1">
    <source>
        <dbReference type="SAM" id="Phobius"/>
    </source>
</evidence>
<dbReference type="GeneID" id="27311004"/>
<keyword evidence="1" id="KW-0812">Transmembrane</keyword>
<gene>
    <name evidence="2" type="ORF">PV09_03031</name>
</gene>
<dbReference type="STRING" id="253628.A0A0D2AGX7"/>
<dbReference type="EMBL" id="KN847536">
    <property type="protein sequence ID" value="KIW05825.1"/>
    <property type="molecule type" value="Genomic_DNA"/>
</dbReference>
<dbReference type="RefSeq" id="XP_016215694.1">
    <property type="nucleotide sequence ID" value="XM_016356171.1"/>
</dbReference>
<keyword evidence="1" id="KW-1133">Transmembrane helix</keyword>
<dbReference type="AlphaFoldDB" id="A0A0D2AGX7"/>
<feature type="transmembrane region" description="Helical" evidence="1">
    <location>
        <begin position="37"/>
        <end position="58"/>
    </location>
</feature>
<organism evidence="2 3">
    <name type="scientific">Verruconis gallopava</name>
    <dbReference type="NCBI Taxonomy" id="253628"/>
    <lineage>
        <taxon>Eukaryota</taxon>
        <taxon>Fungi</taxon>
        <taxon>Dikarya</taxon>
        <taxon>Ascomycota</taxon>
        <taxon>Pezizomycotina</taxon>
        <taxon>Dothideomycetes</taxon>
        <taxon>Pleosporomycetidae</taxon>
        <taxon>Venturiales</taxon>
        <taxon>Sympoventuriaceae</taxon>
        <taxon>Verruconis</taxon>
    </lineage>
</organism>